<protein>
    <submittedName>
        <fullName evidence="2">Uncharacterized protein</fullName>
    </submittedName>
</protein>
<keyword evidence="3" id="KW-1185">Reference proteome</keyword>
<evidence type="ECO:0000256" key="1">
    <source>
        <dbReference type="SAM" id="SignalP"/>
    </source>
</evidence>
<keyword evidence="1" id="KW-0732">Signal</keyword>
<dbReference type="AlphaFoldDB" id="A0A1E7EQM9"/>
<feature type="chain" id="PRO_5009192120" evidence="1">
    <location>
        <begin position="25"/>
        <end position="260"/>
    </location>
</feature>
<reference evidence="2 3" key="1">
    <citation type="submission" date="2016-09" db="EMBL/GenBank/DDBJ databases">
        <title>Extensive genetic diversity and differential bi-allelic expression allows diatom success in the polar Southern Ocean.</title>
        <authorList>
            <consortium name="DOE Joint Genome Institute"/>
            <person name="Mock T."/>
            <person name="Otillar R.P."/>
            <person name="Strauss J."/>
            <person name="Dupont C."/>
            <person name="Frickenhaus S."/>
            <person name="Maumus F."/>
            <person name="Mcmullan M."/>
            <person name="Sanges R."/>
            <person name="Schmutz J."/>
            <person name="Toseland A."/>
            <person name="Valas R."/>
            <person name="Veluchamy A."/>
            <person name="Ward B.J."/>
            <person name="Allen A."/>
            <person name="Barry K."/>
            <person name="Falciatore A."/>
            <person name="Ferrante M."/>
            <person name="Fortunato A.E."/>
            <person name="Gloeckner G."/>
            <person name="Gruber A."/>
            <person name="Hipkin R."/>
            <person name="Janech M."/>
            <person name="Kroth P."/>
            <person name="Leese F."/>
            <person name="Lindquist E."/>
            <person name="Lyon B.R."/>
            <person name="Martin J."/>
            <person name="Mayer C."/>
            <person name="Parker M."/>
            <person name="Quesneville H."/>
            <person name="Raymond J."/>
            <person name="Uhlig C."/>
            <person name="Valentin K.U."/>
            <person name="Worden A.Z."/>
            <person name="Armbrust E.V."/>
            <person name="Bowler C."/>
            <person name="Green B."/>
            <person name="Moulton V."/>
            <person name="Van Oosterhout C."/>
            <person name="Grigoriev I."/>
        </authorList>
    </citation>
    <scope>NUCLEOTIDE SEQUENCE [LARGE SCALE GENOMIC DNA]</scope>
    <source>
        <strain evidence="2 3">CCMP1102</strain>
    </source>
</reference>
<proteinExistence type="predicted"/>
<dbReference type="Proteomes" id="UP000095751">
    <property type="component" value="Unassembled WGS sequence"/>
</dbReference>
<gene>
    <name evidence="2" type="ORF">FRACYDRAFT_250067</name>
</gene>
<accession>A0A1E7EQM9</accession>
<name>A0A1E7EQM9_9STRA</name>
<dbReference type="InParanoid" id="A0A1E7EQM9"/>
<evidence type="ECO:0000313" key="3">
    <source>
        <dbReference type="Proteomes" id="UP000095751"/>
    </source>
</evidence>
<dbReference type="KEGG" id="fcy:FRACYDRAFT_250067"/>
<organism evidence="2 3">
    <name type="scientific">Fragilariopsis cylindrus CCMP1102</name>
    <dbReference type="NCBI Taxonomy" id="635003"/>
    <lineage>
        <taxon>Eukaryota</taxon>
        <taxon>Sar</taxon>
        <taxon>Stramenopiles</taxon>
        <taxon>Ochrophyta</taxon>
        <taxon>Bacillariophyta</taxon>
        <taxon>Bacillariophyceae</taxon>
        <taxon>Bacillariophycidae</taxon>
        <taxon>Bacillariales</taxon>
        <taxon>Bacillariaceae</taxon>
        <taxon>Fragilariopsis</taxon>
    </lineage>
</organism>
<sequence length="260" mass="27823">MKLLQYSVLSVLGSTLLLSNGAVAALRGASSDAEDEDVAATSYRPVNIKNLTPYRATGVVSYASGPFKCSDDSYEVKPRPGEWTGPSRGICLVHQITATLHDVTGCDGDVQAKSYSSTGTAYDQFVVVEVGKCKFQATRLTDRALEEIGDNEDASTVAATSYARVNIKNLTPYRATGVVSYASGPFKCSDDSYEVKPRPGEWTGPSRGICLVHQITATLHDVTGCDGDVQAKSYSSTGTAYSQYVVVEVGKCKYQVTRLP</sequence>
<evidence type="ECO:0000313" key="2">
    <source>
        <dbReference type="EMBL" id="OEU08278.1"/>
    </source>
</evidence>
<feature type="signal peptide" evidence="1">
    <location>
        <begin position="1"/>
        <end position="24"/>
    </location>
</feature>
<dbReference type="EMBL" id="KV784381">
    <property type="protein sequence ID" value="OEU08278.1"/>
    <property type="molecule type" value="Genomic_DNA"/>
</dbReference>